<evidence type="ECO:0000313" key="1">
    <source>
        <dbReference type="Proteomes" id="UP000887561"/>
    </source>
</evidence>
<reference evidence="2" key="1">
    <citation type="submission" date="2022-11" db="UniProtKB">
        <authorList>
            <consortium name="WormBaseParasite"/>
        </authorList>
    </citation>
    <scope>IDENTIFICATION</scope>
</reference>
<accession>A0A915MFH1</accession>
<dbReference type="Proteomes" id="UP000887561">
    <property type="component" value="Unplaced"/>
</dbReference>
<dbReference type="AlphaFoldDB" id="A0A915MFH1"/>
<name>A0A915MFH1_MELJA</name>
<proteinExistence type="predicted"/>
<sequence>MAREQGFTCGIEHENASGMIMDIFENNNEKVNQQEGADIRVQRLSLRRGQNLITWTVAVNPVLSSRMERIRIIRIDIS</sequence>
<dbReference type="WBParaSite" id="scaffold35369_cov173.g22433">
    <property type="protein sequence ID" value="scaffold35369_cov173.g22433"/>
    <property type="gene ID" value="scaffold35369_cov173.g22433"/>
</dbReference>
<organism evidence="1 2">
    <name type="scientific">Meloidogyne javanica</name>
    <name type="common">Root-knot nematode worm</name>
    <dbReference type="NCBI Taxonomy" id="6303"/>
    <lineage>
        <taxon>Eukaryota</taxon>
        <taxon>Metazoa</taxon>
        <taxon>Ecdysozoa</taxon>
        <taxon>Nematoda</taxon>
        <taxon>Chromadorea</taxon>
        <taxon>Rhabditida</taxon>
        <taxon>Tylenchina</taxon>
        <taxon>Tylenchomorpha</taxon>
        <taxon>Tylenchoidea</taxon>
        <taxon>Meloidogynidae</taxon>
        <taxon>Meloidogyninae</taxon>
        <taxon>Meloidogyne</taxon>
        <taxon>Meloidogyne incognita group</taxon>
    </lineage>
</organism>
<keyword evidence="1" id="KW-1185">Reference proteome</keyword>
<evidence type="ECO:0000313" key="2">
    <source>
        <dbReference type="WBParaSite" id="scaffold35369_cov173.g22433"/>
    </source>
</evidence>
<protein>
    <submittedName>
        <fullName evidence="2">Uncharacterized protein</fullName>
    </submittedName>
</protein>